<evidence type="ECO:0000256" key="1">
    <source>
        <dbReference type="SAM" id="Phobius"/>
    </source>
</evidence>
<keyword evidence="1" id="KW-0812">Transmembrane</keyword>
<dbReference type="AlphaFoldDB" id="A0A923HCW8"/>
<accession>A0A923HCW8</accession>
<keyword evidence="1" id="KW-1133">Transmembrane helix</keyword>
<protein>
    <submittedName>
        <fullName evidence="2">Uncharacterized protein</fullName>
    </submittedName>
</protein>
<dbReference type="Proteomes" id="UP000656244">
    <property type="component" value="Unassembled WGS sequence"/>
</dbReference>
<organism evidence="2 3">
    <name type="scientific">Hyunsoonleella aquatilis</name>
    <dbReference type="NCBI Taxonomy" id="2762758"/>
    <lineage>
        <taxon>Bacteria</taxon>
        <taxon>Pseudomonadati</taxon>
        <taxon>Bacteroidota</taxon>
        <taxon>Flavobacteriia</taxon>
        <taxon>Flavobacteriales</taxon>
        <taxon>Flavobacteriaceae</taxon>
    </lineage>
</organism>
<keyword evidence="3" id="KW-1185">Reference proteome</keyword>
<keyword evidence="1" id="KW-0472">Membrane</keyword>
<dbReference type="EMBL" id="JACNMF010000003">
    <property type="protein sequence ID" value="MBC3758831.1"/>
    <property type="molecule type" value="Genomic_DNA"/>
</dbReference>
<comment type="caution">
    <text evidence="2">The sequence shown here is derived from an EMBL/GenBank/DDBJ whole genome shotgun (WGS) entry which is preliminary data.</text>
</comment>
<evidence type="ECO:0000313" key="2">
    <source>
        <dbReference type="EMBL" id="MBC3758831.1"/>
    </source>
</evidence>
<sequence length="232" mass="26828">MKLKKPIKLLLGVAVFVTLPSLLLFGFLYFKHHQPLPSGIAGEEADNLATKMLVALNYEAFTSTDCIEWTFKNKRHYKWERTKGTCDVLWKEYKIKLNLKSHADSKAYVHGFTIEGEMGDDLVEQAKCYFETDVFWLIAPFKVFDQGVERQLATLENGEKGLLVNYNPEDTYVWTFDTSGKPKSFYMWDSKTPIDGLEVSWSDWQIAETGVKLPTFHKFIFFGMEISDIKTY</sequence>
<dbReference type="RefSeq" id="WP_186562091.1">
    <property type="nucleotide sequence ID" value="NZ_JACNMF010000003.1"/>
</dbReference>
<feature type="transmembrane region" description="Helical" evidence="1">
    <location>
        <begin position="9"/>
        <end position="30"/>
    </location>
</feature>
<evidence type="ECO:0000313" key="3">
    <source>
        <dbReference type="Proteomes" id="UP000656244"/>
    </source>
</evidence>
<name>A0A923HCW8_9FLAO</name>
<reference evidence="2" key="1">
    <citation type="submission" date="2020-08" db="EMBL/GenBank/DDBJ databases">
        <title>Hyunsoonleella sp. strain SJ7 genome sequencing and assembly.</title>
        <authorList>
            <person name="Kim I."/>
        </authorList>
    </citation>
    <scope>NUCLEOTIDE SEQUENCE</scope>
    <source>
        <strain evidence="2">SJ7</strain>
    </source>
</reference>
<gene>
    <name evidence="2" type="ORF">H7U19_10480</name>
</gene>
<proteinExistence type="predicted"/>